<gene>
    <name evidence="1" type="ORF">ACFFHQ_10890</name>
</gene>
<keyword evidence="2" id="KW-1185">Reference proteome</keyword>
<sequence>MTHEKMILAVIAMDGGRVAGGAPIFICQTKEEMERVAANLEAILDGIAHELAEGLLVIVKH</sequence>
<accession>A0ABV6GTU9</accession>
<dbReference type="RefSeq" id="WP_066229092.1">
    <property type="nucleotide sequence ID" value="NZ_JBHLVN010000052.1"/>
</dbReference>
<dbReference type="InterPro" id="IPR054055">
    <property type="entry name" value="YpzH"/>
</dbReference>
<comment type="caution">
    <text evidence="1">The sequence shown here is derived from an EMBL/GenBank/DDBJ whole genome shotgun (WGS) entry which is preliminary data.</text>
</comment>
<evidence type="ECO:0000313" key="1">
    <source>
        <dbReference type="EMBL" id="MFC0297927.1"/>
    </source>
</evidence>
<reference evidence="1 2" key="1">
    <citation type="submission" date="2024-09" db="EMBL/GenBank/DDBJ databases">
        <authorList>
            <person name="Sun Q."/>
            <person name="Mori K."/>
        </authorList>
    </citation>
    <scope>NUCLEOTIDE SEQUENCE [LARGE SCALE GENOMIC DNA]</scope>
    <source>
        <strain evidence="1 2">CCM 7224</strain>
    </source>
</reference>
<dbReference type="Pfam" id="PF21835">
    <property type="entry name" value="YIEGIA_cap"/>
    <property type="match status" value="1"/>
</dbReference>
<dbReference type="EMBL" id="JBHLVN010000052">
    <property type="protein sequence ID" value="MFC0297927.1"/>
    <property type="molecule type" value="Genomic_DNA"/>
</dbReference>
<organism evidence="1 2">
    <name type="scientific">Geobacillus jurassicus</name>
    <dbReference type="NCBI Taxonomy" id="235932"/>
    <lineage>
        <taxon>Bacteria</taxon>
        <taxon>Bacillati</taxon>
        <taxon>Bacillota</taxon>
        <taxon>Bacilli</taxon>
        <taxon>Bacillales</taxon>
        <taxon>Anoxybacillaceae</taxon>
        <taxon>Geobacillus</taxon>
    </lineage>
</organism>
<dbReference type="Proteomes" id="UP001589785">
    <property type="component" value="Unassembled WGS sequence"/>
</dbReference>
<proteinExistence type="predicted"/>
<name>A0ABV6GTU9_9BACL</name>
<protein>
    <submittedName>
        <fullName evidence="1">Uncharacterized protein</fullName>
    </submittedName>
</protein>
<evidence type="ECO:0000313" key="2">
    <source>
        <dbReference type="Proteomes" id="UP001589785"/>
    </source>
</evidence>